<name>A0A8D0WBV6_PIG</name>
<feature type="transmembrane region" description="Helical" evidence="1">
    <location>
        <begin position="84"/>
        <end position="105"/>
    </location>
</feature>
<dbReference type="Proteomes" id="UP000694723">
    <property type="component" value="Unplaced"/>
</dbReference>
<reference evidence="2" key="1">
    <citation type="submission" date="2025-05" db="UniProtKB">
        <authorList>
            <consortium name="Ensembl"/>
        </authorList>
    </citation>
    <scope>IDENTIFICATION</scope>
</reference>
<accession>A0A8D0WBV6</accession>
<dbReference type="Proteomes" id="UP000694570">
    <property type="component" value="Unplaced"/>
</dbReference>
<evidence type="ECO:0000256" key="1">
    <source>
        <dbReference type="SAM" id="Phobius"/>
    </source>
</evidence>
<evidence type="ECO:0000313" key="2">
    <source>
        <dbReference type="Ensembl" id="ENSSSCP00030018026.1"/>
    </source>
</evidence>
<dbReference type="Ensembl" id="ENSSSCT00050088678.1">
    <property type="protein sequence ID" value="ENSSSCP00050038041.1"/>
    <property type="gene ID" value="ENSSSCG00050065109.1"/>
</dbReference>
<keyword evidence="1" id="KW-0812">Transmembrane</keyword>
<keyword evidence="1" id="KW-0472">Membrane</keyword>
<dbReference type="Proteomes" id="UP000694571">
    <property type="component" value="Unplaced"/>
</dbReference>
<dbReference type="Ensembl" id="ENSSSCT00030039155.1">
    <property type="protein sequence ID" value="ENSSSCP00030018026.1"/>
    <property type="gene ID" value="ENSSSCG00030028008.1"/>
</dbReference>
<evidence type="ECO:0000313" key="3">
    <source>
        <dbReference type="Proteomes" id="UP000694570"/>
    </source>
</evidence>
<organism evidence="2 3">
    <name type="scientific">Sus scrofa</name>
    <name type="common">Pig</name>
    <dbReference type="NCBI Taxonomy" id="9823"/>
    <lineage>
        <taxon>Eukaryota</taxon>
        <taxon>Metazoa</taxon>
        <taxon>Chordata</taxon>
        <taxon>Craniata</taxon>
        <taxon>Vertebrata</taxon>
        <taxon>Euteleostomi</taxon>
        <taxon>Mammalia</taxon>
        <taxon>Eutheria</taxon>
        <taxon>Laurasiatheria</taxon>
        <taxon>Artiodactyla</taxon>
        <taxon>Suina</taxon>
        <taxon>Suidae</taxon>
        <taxon>Sus</taxon>
    </lineage>
</organism>
<proteinExistence type="predicted"/>
<feature type="transmembrane region" description="Helical" evidence="1">
    <location>
        <begin position="54"/>
        <end position="72"/>
    </location>
</feature>
<keyword evidence="1" id="KW-1133">Transmembrane helix</keyword>
<feature type="transmembrane region" description="Helical" evidence="1">
    <location>
        <begin position="12"/>
        <end position="34"/>
    </location>
</feature>
<sequence length="106" mass="12387">MTATLTGVRWYLMVVLICISLIIADVEHFFIYLLAICMPSLEKCLFKSSTHFSIGFFLLLLLSCMICLYVLEIKPLLIELFAKIFSHSLGCLSFFLSFFFFFFFFF</sequence>
<dbReference type="Ensembl" id="ENSSSCT00060101363.1">
    <property type="protein sequence ID" value="ENSSSCP00060044033.1"/>
    <property type="gene ID" value="ENSSSCG00060074171.1"/>
</dbReference>
<dbReference type="AlphaFoldDB" id="A0A8D0WBV6"/>
<protein>
    <submittedName>
        <fullName evidence="2">Uncharacterized protein</fullName>
    </submittedName>
</protein>